<organism evidence="1 2">
    <name type="scientific">Marseillevirus marseillevirus</name>
    <name type="common">GBM</name>
    <dbReference type="NCBI Taxonomy" id="694581"/>
    <lineage>
        <taxon>Viruses</taxon>
        <taxon>Varidnaviria</taxon>
        <taxon>Bamfordvirae</taxon>
        <taxon>Nucleocytoviricota</taxon>
        <taxon>Megaviricetes</taxon>
        <taxon>Pimascovirales</taxon>
        <taxon>Pimascovirales incertae sedis</taxon>
        <taxon>Marseilleviridae</taxon>
        <taxon>Marseillevirus</taxon>
        <taxon>Marseillevirus massiliense</taxon>
    </lineage>
</organism>
<keyword evidence="2" id="KW-1185">Reference proteome</keyword>
<accession>D2XA93</accession>
<evidence type="ECO:0008006" key="3">
    <source>
        <dbReference type="Google" id="ProtNLM"/>
    </source>
</evidence>
<protein>
    <recommendedName>
        <fullName evidence="3">RHH-domain DNA-binding protein</fullName>
    </recommendedName>
</protein>
<evidence type="ECO:0000313" key="2">
    <source>
        <dbReference type="Proteomes" id="UP000029780"/>
    </source>
</evidence>
<dbReference type="Proteomes" id="UP000029780">
    <property type="component" value="Segment"/>
</dbReference>
<evidence type="ECO:0000313" key="1">
    <source>
        <dbReference type="EMBL" id="ADB03870.1"/>
    </source>
</evidence>
<proteinExistence type="predicted"/>
<organismHost>
    <name type="scientific">Acanthamoeba</name>
    <dbReference type="NCBI Taxonomy" id="5754"/>
</organismHost>
<dbReference type="KEGG" id="vg:8746322"/>
<name>D2XA93_GBMV</name>
<dbReference type="RefSeq" id="YP_003406832.1">
    <property type="nucleotide sequence ID" value="NC_013756.1"/>
</dbReference>
<dbReference type="EMBL" id="GU071086">
    <property type="protein sequence ID" value="ADB03870.1"/>
    <property type="molecule type" value="Genomic_DNA"/>
</dbReference>
<reference evidence="1 2" key="1">
    <citation type="journal article" date="2009" name="Proc. Natl. Acad. Sci. U.S.A.">
        <title>Giant Marseillevirus highlights the role of amoebae as a melting pot in emergence of chimeric microorganisms.</title>
        <authorList>
            <person name="Boyer M."/>
            <person name="Yutin N."/>
            <person name="Pagnier I."/>
            <person name="Barrassi L."/>
            <person name="Fournous G."/>
            <person name="Espinosa L."/>
            <person name="Robert C."/>
            <person name="Azza S."/>
            <person name="Sun S."/>
            <person name="Rossmann M.G."/>
            <person name="Suzan-Monti M."/>
            <person name="La Scola B."/>
            <person name="Koonin E.V."/>
            <person name="Raoult D."/>
        </authorList>
    </citation>
    <scope>NUCLEOTIDE SEQUENCE [LARGE SCALE GENOMIC DNA]</scope>
    <source>
        <strain evidence="1 2">T19</strain>
    </source>
</reference>
<sequence length="73" mass="8854">MENLLSWVLWAPYQNRRHWEKERRKVIKEETQTQVLIKNNGEKVPEERENALRKARADFCDVVSCLDKKEKLE</sequence>
<gene>
    <name evidence="1" type="ORF">MAR_ORF085</name>
</gene>
<dbReference type="GeneID" id="8746322"/>